<dbReference type="RefSeq" id="WP_213433975.1">
    <property type="nucleotide sequence ID" value="NZ_AP024545.1"/>
</dbReference>
<evidence type="ECO:0000256" key="1">
    <source>
        <dbReference type="SAM" id="SignalP"/>
    </source>
</evidence>
<accession>A0ABM7Q6M1</accession>
<proteinExistence type="predicted"/>
<protein>
    <submittedName>
        <fullName evidence="2">Uncharacterized protein</fullName>
    </submittedName>
</protein>
<keyword evidence="1" id="KW-0732">Signal</keyword>
<organism evidence="2 3">
    <name type="scientific">Noviluteimonas caseinilytica</name>
    <dbReference type="NCBI Taxonomy" id="2675101"/>
    <lineage>
        <taxon>Bacteria</taxon>
        <taxon>Pseudomonadati</taxon>
        <taxon>Pseudomonadota</taxon>
        <taxon>Gammaproteobacteria</taxon>
        <taxon>Lysobacterales</taxon>
        <taxon>Lysobacteraceae</taxon>
        <taxon>Noviluteimonas</taxon>
    </lineage>
</organism>
<dbReference type="Proteomes" id="UP000681317">
    <property type="component" value="Chromosome"/>
</dbReference>
<sequence>MRNLTTTLHRTATIALLALFAFGLAACKKEEAPKAAAAAPVTAPKDGNENAWQAYASDVVKRNMDGVTNSPYVYFLPEESSADFQGQYDAQLDKVKTDITRGILEGNMLAFVSPASAKMADLVTAAFTGIEPNTMKGVKVLFIGQAADSERVKAAVAPAGVTYVFVEAK</sequence>
<reference evidence="2 3" key="1">
    <citation type="submission" date="2021-03" db="EMBL/GenBank/DDBJ databases">
        <title>Complete Genome Sequences of Two Lysobacter Strains Isolated from Sea Water (Lysobacter caseinilyticus) and Soil (Lysobacter helvus) in South Korea.</title>
        <authorList>
            <person name="Watanabe Y."/>
            <person name="Arakawa K."/>
        </authorList>
    </citation>
    <scope>NUCLEOTIDE SEQUENCE [LARGE SCALE GENOMIC DNA]</scope>
    <source>
        <strain evidence="2 3">KVB24</strain>
    </source>
</reference>
<feature type="signal peptide" evidence="1">
    <location>
        <begin position="1"/>
        <end position="25"/>
    </location>
</feature>
<feature type="chain" id="PRO_5045862072" evidence="1">
    <location>
        <begin position="26"/>
        <end position="169"/>
    </location>
</feature>
<evidence type="ECO:0000313" key="2">
    <source>
        <dbReference type="EMBL" id="BCT93028.1"/>
    </source>
</evidence>
<keyword evidence="3" id="KW-1185">Reference proteome</keyword>
<name>A0ABM7Q6M1_9GAMM</name>
<dbReference type="EMBL" id="AP024545">
    <property type="protein sequence ID" value="BCT93028.1"/>
    <property type="molecule type" value="Genomic_DNA"/>
</dbReference>
<dbReference type="PROSITE" id="PS51257">
    <property type="entry name" value="PROKAR_LIPOPROTEIN"/>
    <property type="match status" value="1"/>
</dbReference>
<evidence type="ECO:0000313" key="3">
    <source>
        <dbReference type="Proteomes" id="UP000681317"/>
    </source>
</evidence>
<gene>
    <name evidence="2" type="ORF">LYSCAS_20520</name>
</gene>